<dbReference type="AlphaFoldDB" id="A0AAD4D058"/>
<evidence type="ECO:0000256" key="14">
    <source>
        <dbReference type="ARBA" id="ARBA00023221"/>
    </source>
</evidence>
<comment type="caution">
    <text evidence="20">The sequence shown here is derived from an EMBL/GenBank/DDBJ whole genome shotgun (WGS) entry which is preliminary data.</text>
</comment>
<evidence type="ECO:0000256" key="9">
    <source>
        <dbReference type="ARBA" id="ARBA00022848"/>
    </source>
</evidence>
<feature type="transmembrane region" description="Helical" evidence="16">
    <location>
        <begin position="464"/>
        <end position="487"/>
    </location>
</feature>
<comment type="subcellular location">
    <subcellularLocation>
        <location evidence="3 16">Endoplasmic reticulum membrane</location>
        <topology evidence="3 16">Multi-pass membrane protein</topology>
    </subcellularLocation>
    <subcellularLocation>
        <location evidence="2">Microsome membrane</location>
        <topology evidence="2">Multi-pass membrane protein</topology>
    </subcellularLocation>
</comment>
<keyword evidence="10" id="KW-0444">Lipid biosynthesis</keyword>
<protein>
    <recommendedName>
        <fullName evidence="16">Squalene monooxygenase</fullName>
        <ecNumber evidence="16">1.14.14.17</ecNumber>
    </recommendedName>
</protein>
<evidence type="ECO:0000256" key="3">
    <source>
        <dbReference type="ARBA" id="ARBA00004477"/>
    </source>
</evidence>
<accession>A0AAD4D058</accession>
<evidence type="ECO:0000256" key="1">
    <source>
        <dbReference type="ARBA" id="ARBA00001974"/>
    </source>
</evidence>
<evidence type="ECO:0000256" key="7">
    <source>
        <dbReference type="ARBA" id="ARBA00022824"/>
    </source>
</evidence>
<dbReference type="GO" id="GO:0005789">
    <property type="term" value="C:endoplasmic reticulum membrane"/>
    <property type="evidence" value="ECO:0007669"/>
    <property type="project" value="UniProtKB-SubCell"/>
</dbReference>
<evidence type="ECO:0000256" key="6">
    <source>
        <dbReference type="ARBA" id="ARBA00022692"/>
    </source>
</evidence>
<evidence type="ECO:0000256" key="10">
    <source>
        <dbReference type="ARBA" id="ARBA00022955"/>
    </source>
</evidence>
<dbReference type="GO" id="GO:0004506">
    <property type="term" value="F:squalene monooxygenase activity"/>
    <property type="evidence" value="ECO:0007669"/>
    <property type="project" value="UniProtKB-UniRule"/>
</dbReference>
<evidence type="ECO:0000256" key="11">
    <source>
        <dbReference type="ARBA" id="ARBA00022989"/>
    </source>
</evidence>
<dbReference type="EC" id="1.14.14.17" evidence="16"/>
<evidence type="ECO:0000259" key="19">
    <source>
        <dbReference type="Pfam" id="PF08491"/>
    </source>
</evidence>
<dbReference type="EMBL" id="VCAU01000002">
    <property type="protein sequence ID" value="KAF9895008.1"/>
    <property type="molecule type" value="Genomic_DNA"/>
</dbReference>
<gene>
    <name evidence="20" type="primary">ERG1_1</name>
    <name evidence="20" type="ORF">FE257_004632</name>
</gene>
<comment type="similarity">
    <text evidence="4 16">Belongs to the squalene monooxygenase family.</text>
</comment>
<evidence type="ECO:0000256" key="5">
    <source>
        <dbReference type="ARBA" id="ARBA00022630"/>
    </source>
</evidence>
<dbReference type="GO" id="GO:0006696">
    <property type="term" value="P:ergosterol biosynthetic process"/>
    <property type="evidence" value="ECO:0007669"/>
    <property type="project" value="TreeGrafter"/>
</dbReference>
<sequence length="491" mass="54231">MTTITPSHSSTFPVKQQFEPPDPREARRRLHHEADIVIVGAGVSGCAAAVAFGNQGRSVILLEKSLDEPERVVGELLQPGGVGALRELGMEDCLEGIDAVPCHGYWVSYYREPVNIPYPKPIDGPRPEGRSFHHGRFIQNLRQAVRRSPNVMLVEAKVTEMVRQESTGTVLGVMTETTEKKKDCYFGSLTLICDGVFSGFRKDFLPYKPSSRSKFFALELLDAELPRPQYGHVLLSNAPPILIYQIGPRTTRIFMDVPEDLPSASPAVGGVKSHMLKVVLPELPPGCRPSFEHAVAHGKLRSMPNSFLPPSVPKTPGVLILGDAMNMRHPLTGGGMTIAFQDVLLLSQMLSPENVPSLQDQAAVQAQLARFHWDRKRSSSLINILAMALYALFAAASDGDPALAALKNGCFRYFQRGGRCVDEPCGMLAGIIHSPAVLLYHFFSVAFYAIWLRLCEAPIWLKPWALVVEGVMVLWRASMVIGPYLVWEVRW</sequence>
<feature type="domain" description="Squalene epoxidase" evidence="19">
    <location>
        <begin position="188"/>
        <end position="466"/>
    </location>
</feature>
<keyword evidence="7 16" id="KW-0256">Endoplasmic reticulum</keyword>
<dbReference type="SUPFAM" id="SSF51905">
    <property type="entry name" value="FAD/NAD(P)-binding domain"/>
    <property type="match status" value="1"/>
</dbReference>
<dbReference type="GO" id="GO:0050660">
    <property type="term" value="F:flavin adenine dinucleotide binding"/>
    <property type="evidence" value="ECO:0007669"/>
    <property type="project" value="UniProtKB-UniRule"/>
</dbReference>
<evidence type="ECO:0000313" key="20">
    <source>
        <dbReference type="EMBL" id="KAF9895008.1"/>
    </source>
</evidence>
<feature type="transmembrane region" description="Helical" evidence="16">
    <location>
        <begin position="431"/>
        <end position="452"/>
    </location>
</feature>
<dbReference type="InterPro" id="IPR003953">
    <property type="entry name" value="FAD-dep_OxRdtase_2_FAD-bd"/>
</dbReference>
<dbReference type="InterPro" id="IPR040125">
    <property type="entry name" value="Squalene_monox"/>
</dbReference>
<keyword evidence="8 16" id="KW-0274">FAD</keyword>
<keyword evidence="12 16" id="KW-0560">Oxidoreductase</keyword>
<keyword evidence="21" id="KW-1185">Reference proteome</keyword>
<keyword evidence="5 16" id="KW-0285">Flavoprotein</keyword>
<evidence type="ECO:0000256" key="13">
    <source>
        <dbReference type="ARBA" id="ARBA00023136"/>
    </source>
</evidence>
<evidence type="ECO:0000256" key="2">
    <source>
        <dbReference type="ARBA" id="ARBA00004154"/>
    </source>
</evidence>
<feature type="compositionally biased region" description="Polar residues" evidence="17">
    <location>
        <begin position="1"/>
        <end position="14"/>
    </location>
</feature>
<dbReference type="PANTHER" id="PTHR10835">
    <property type="entry name" value="SQUALENE MONOOXYGENASE"/>
    <property type="match status" value="1"/>
</dbReference>
<evidence type="ECO:0000256" key="16">
    <source>
        <dbReference type="RuleBase" id="RU367121"/>
    </source>
</evidence>
<keyword evidence="11 16" id="KW-1133">Transmembrane helix</keyword>
<keyword evidence="14" id="KW-0753">Steroid metabolism</keyword>
<keyword evidence="10" id="KW-0752">Steroid biosynthesis</keyword>
<comment type="function">
    <text evidence="16">Catalyzes the stereospecific oxidation of squalene to (S)-2,3-epoxysqualene, and is considered to be a rate-limiting enzyme in steroid biosynthesis.</text>
</comment>
<evidence type="ECO:0000256" key="15">
    <source>
        <dbReference type="ARBA" id="ARBA00029435"/>
    </source>
</evidence>
<dbReference type="Pfam" id="PF00890">
    <property type="entry name" value="FAD_binding_2"/>
    <property type="match status" value="1"/>
</dbReference>
<comment type="cofactor">
    <cofactor evidence="1 16">
        <name>FAD</name>
        <dbReference type="ChEBI" id="CHEBI:57692"/>
    </cofactor>
</comment>
<dbReference type="PRINTS" id="PR00420">
    <property type="entry name" value="RNGMNOXGNASE"/>
</dbReference>
<proteinExistence type="inferred from homology"/>
<name>A0AAD4D058_ASPNN</name>
<dbReference type="PANTHER" id="PTHR10835:SF0">
    <property type="entry name" value="SQUALENE MONOOXYGENASE"/>
    <property type="match status" value="1"/>
</dbReference>
<evidence type="ECO:0000256" key="8">
    <source>
        <dbReference type="ARBA" id="ARBA00022827"/>
    </source>
</evidence>
<comment type="catalytic activity">
    <reaction evidence="16">
        <text>squalene + reduced [NADPH--hemoprotein reductase] + O2 = (S)-2,3-epoxysqualene + oxidized [NADPH--hemoprotein reductase] + H2O + H(+)</text>
        <dbReference type="Rhea" id="RHEA:25282"/>
        <dbReference type="Rhea" id="RHEA-COMP:11964"/>
        <dbReference type="Rhea" id="RHEA-COMP:11965"/>
        <dbReference type="ChEBI" id="CHEBI:15377"/>
        <dbReference type="ChEBI" id="CHEBI:15378"/>
        <dbReference type="ChEBI" id="CHEBI:15379"/>
        <dbReference type="ChEBI" id="CHEBI:15440"/>
        <dbReference type="ChEBI" id="CHEBI:15441"/>
        <dbReference type="ChEBI" id="CHEBI:57618"/>
        <dbReference type="ChEBI" id="CHEBI:58210"/>
        <dbReference type="EC" id="1.14.14.17"/>
    </reaction>
</comment>
<reference evidence="20" key="2">
    <citation type="submission" date="2020-02" db="EMBL/GenBank/DDBJ databases">
        <authorList>
            <person name="Gilchrist C.L.M."/>
            <person name="Chooi Y.-H."/>
        </authorList>
    </citation>
    <scope>NUCLEOTIDE SEQUENCE</scope>
    <source>
        <strain evidence="20">MST-FP2251</strain>
    </source>
</reference>
<evidence type="ECO:0000256" key="17">
    <source>
        <dbReference type="SAM" id="MobiDB-lite"/>
    </source>
</evidence>
<feature type="region of interest" description="Disordered" evidence="17">
    <location>
        <begin position="1"/>
        <end position="24"/>
    </location>
</feature>
<comment type="pathway">
    <text evidence="15">Steroid metabolism; ergosterol biosynthesis.</text>
</comment>
<dbReference type="InterPro" id="IPR013698">
    <property type="entry name" value="Squalene_epoxidase"/>
</dbReference>
<keyword evidence="10" id="KW-0443">Lipid metabolism</keyword>
<organism evidence="20 21">
    <name type="scientific">Aspergillus nanangensis</name>
    <dbReference type="NCBI Taxonomy" id="2582783"/>
    <lineage>
        <taxon>Eukaryota</taxon>
        <taxon>Fungi</taxon>
        <taxon>Dikarya</taxon>
        <taxon>Ascomycota</taxon>
        <taxon>Pezizomycotina</taxon>
        <taxon>Eurotiomycetes</taxon>
        <taxon>Eurotiomycetidae</taxon>
        <taxon>Eurotiales</taxon>
        <taxon>Aspergillaceae</taxon>
        <taxon>Aspergillus</taxon>
        <taxon>Aspergillus subgen. Circumdati</taxon>
    </lineage>
</organism>
<feature type="domain" description="FAD-dependent oxidoreductase 2 FAD-binding" evidence="18">
    <location>
        <begin position="35"/>
        <end position="65"/>
    </location>
</feature>
<dbReference type="Gene3D" id="3.50.50.60">
    <property type="entry name" value="FAD/NAD(P)-binding domain"/>
    <property type="match status" value="1"/>
</dbReference>
<evidence type="ECO:0000256" key="12">
    <source>
        <dbReference type="ARBA" id="ARBA00023002"/>
    </source>
</evidence>
<feature type="transmembrane region" description="Helical" evidence="16">
    <location>
        <begin position="380"/>
        <end position="397"/>
    </location>
</feature>
<dbReference type="Proteomes" id="UP001194746">
    <property type="component" value="Unassembled WGS sequence"/>
</dbReference>
<reference evidence="20" key="1">
    <citation type="journal article" date="2019" name="Beilstein J. Org. Chem.">
        <title>Nanangenines: drimane sesquiterpenoids as the dominant metabolite cohort of a novel Australian fungus, Aspergillus nanangensis.</title>
        <authorList>
            <person name="Lacey H.J."/>
            <person name="Gilchrist C.L.M."/>
            <person name="Crombie A."/>
            <person name="Kalaitzis J.A."/>
            <person name="Vuong D."/>
            <person name="Rutledge P.J."/>
            <person name="Turner P."/>
            <person name="Pitt J.I."/>
            <person name="Lacey E."/>
            <person name="Chooi Y.H."/>
            <person name="Piggott A.M."/>
        </authorList>
    </citation>
    <scope>NUCLEOTIDE SEQUENCE</scope>
    <source>
        <strain evidence="20">MST-FP2251</strain>
    </source>
</reference>
<dbReference type="Pfam" id="PF08491">
    <property type="entry name" value="SE"/>
    <property type="match status" value="1"/>
</dbReference>
<dbReference type="InterPro" id="IPR036188">
    <property type="entry name" value="FAD/NAD-bd_sf"/>
</dbReference>
<evidence type="ECO:0000259" key="18">
    <source>
        <dbReference type="Pfam" id="PF00890"/>
    </source>
</evidence>
<evidence type="ECO:0000313" key="21">
    <source>
        <dbReference type="Proteomes" id="UP001194746"/>
    </source>
</evidence>
<keyword evidence="13 16" id="KW-0472">Membrane</keyword>
<keyword evidence="9" id="KW-0492">Microsome</keyword>
<dbReference type="FunFam" id="3.50.50.60:FF:000166">
    <property type="entry name" value="Squalene monooxygenase Erg1"/>
    <property type="match status" value="1"/>
</dbReference>
<keyword evidence="6 16" id="KW-0812">Transmembrane</keyword>
<evidence type="ECO:0000256" key="4">
    <source>
        <dbReference type="ARBA" id="ARBA00008802"/>
    </source>
</evidence>